<dbReference type="AlphaFoldDB" id="A0A4S5B1N9"/>
<comment type="caution">
    <text evidence="1">The sequence shown here is derived from an EMBL/GenBank/DDBJ whole genome shotgun (WGS) entry which is preliminary data.</text>
</comment>
<keyword evidence="2" id="KW-1185">Reference proteome</keyword>
<dbReference type="EMBL" id="SSXH01001121">
    <property type="protein sequence ID" value="THJ24985.1"/>
    <property type="molecule type" value="Genomic_DNA"/>
</dbReference>
<gene>
    <name evidence="1" type="ORF">E7Y31_23530</name>
</gene>
<evidence type="ECO:0000313" key="2">
    <source>
        <dbReference type="Proteomes" id="UP000305282"/>
    </source>
</evidence>
<proteinExistence type="predicted"/>
<organism evidence="1 2">
    <name type="scientific">Candidatus Frankia alpina</name>
    <dbReference type="NCBI Taxonomy" id="2699483"/>
    <lineage>
        <taxon>Bacteria</taxon>
        <taxon>Bacillati</taxon>
        <taxon>Actinomycetota</taxon>
        <taxon>Actinomycetes</taxon>
        <taxon>Frankiales</taxon>
        <taxon>Frankiaceae</taxon>
        <taxon>Frankia</taxon>
    </lineage>
</organism>
<accession>A0A4S5B1N9</accession>
<name>A0A4S5B1N9_9ACTN</name>
<evidence type="ECO:0000313" key="1">
    <source>
        <dbReference type="EMBL" id="THJ24985.1"/>
    </source>
</evidence>
<protein>
    <submittedName>
        <fullName evidence="1">Uncharacterized protein</fullName>
    </submittedName>
</protein>
<dbReference type="SUPFAM" id="SSF48452">
    <property type="entry name" value="TPR-like"/>
    <property type="match status" value="1"/>
</dbReference>
<feature type="non-terminal residue" evidence="1">
    <location>
        <position position="293"/>
    </location>
</feature>
<dbReference type="RefSeq" id="WP_136449764.1">
    <property type="nucleotide sequence ID" value="NZ_SSXH01001121.1"/>
</dbReference>
<sequence length="293" mass="32613">MDIDSIVGRLVQVTAADSRELDRVCEAVASALVDDGVEPPFQIRSADFTADPWLVCADRYWRLRLLAEPTVSVAARCARWLEEHSGQAGPAERRTITETWALGYAFIARDTVESREELTDVVEPIREQVGGSPTVFSFAALYHAGKLRANFWFDELRWFLESSPLTLAAAGQGGDPLFVALRAFAACGSRTVTIGEATNLLTQAWTAQPRSRHVVDVCLHALWASPHRDHVEQLRRWAEEAVTEYPHDHTFHFRLAAGRRRCGHHRDALDAIDGALRLLPATGSRISHGLLQE</sequence>
<reference evidence="1 2" key="1">
    <citation type="submission" date="2019-04" db="EMBL/GenBank/DDBJ databases">
        <title>Draft genome sequences for three unisolated Alnus-infective Frankia Sp+ strains, AgTrS, AiOr and AvVan, the first sequenced Frankia strains able to sporulate in-planta.</title>
        <authorList>
            <person name="Bethencourt L."/>
            <person name="Vautrin F."/>
            <person name="Taib N."/>
            <person name="Dubost A."/>
            <person name="Castro-Garcia L."/>
            <person name="Imbaud O."/>
            <person name="Abrouk D."/>
            <person name="Fournier P."/>
            <person name="Briolay J."/>
            <person name="Nguyen A."/>
            <person name="Normand P."/>
            <person name="Fernandez M.P."/>
            <person name="Brochier-Armanet C."/>
            <person name="Herrera-Belaroussi A."/>
        </authorList>
    </citation>
    <scope>NUCLEOTIDE SEQUENCE [LARGE SCALE GENOMIC DNA]</scope>
    <source>
        <strain evidence="1 2">AvVan</strain>
    </source>
</reference>
<dbReference type="InterPro" id="IPR011990">
    <property type="entry name" value="TPR-like_helical_dom_sf"/>
</dbReference>
<dbReference type="OrthoDB" id="4031079at2"/>
<dbReference type="Proteomes" id="UP000305282">
    <property type="component" value="Unassembled WGS sequence"/>
</dbReference>